<evidence type="ECO:0000313" key="1">
    <source>
        <dbReference type="EMBL" id="QCS44672.1"/>
    </source>
</evidence>
<accession>A0A4P8WN99</accession>
<dbReference type="KEGG" id="nvr:FEJ81_20420"/>
<sequence length="80" mass="8540">MGPWGPTDTTYYRCTECHAGGHIADDRGNEVRQGGICPPLRNYATRRARARATTQSGTANQVALKGIATSLYGKSTPDAT</sequence>
<reference evidence="2" key="1">
    <citation type="submission" date="2019-05" db="EMBL/GenBank/DDBJ databases">
        <title>Genome sequence and methylation pattern of the halophilic Archaeon Natrinema versiforme BOL5-4.</title>
        <authorList>
            <person name="DasSarma P."/>
            <person name="Anton B.P."/>
            <person name="DasSarma S.L."/>
            <person name="Martinez F.L."/>
            <person name="Guzman D."/>
            <person name="Roberts R.J."/>
            <person name="DasSarma S."/>
        </authorList>
    </citation>
    <scope>NUCLEOTIDE SEQUENCE [LARGE SCALE GENOMIC DNA]</scope>
    <source>
        <strain evidence="2">BOL5-4</strain>
        <plasmid evidence="2">pnve500</plasmid>
    </source>
</reference>
<organism evidence="1 2">
    <name type="scientific">Natrinema versiforme</name>
    <dbReference type="NCBI Taxonomy" id="88724"/>
    <lineage>
        <taxon>Archaea</taxon>
        <taxon>Methanobacteriati</taxon>
        <taxon>Methanobacteriota</taxon>
        <taxon>Stenosarchaea group</taxon>
        <taxon>Halobacteria</taxon>
        <taxon>Halobacteriales</taxon>
        <taxon>Natrialbaceae</taxon>
        <taxon>Natrinema</taxon>
    </lineage>
</organism>
<dbReference type="EMBL" id="CP040331">
    <property type="protein sequence ID" value="QCS44672.1"/>
    <property type="molecule type" value="Genomic_DNA"/>
</dbReference>
<geneLocation type="plasmid" evidence="2">
    <name>pnve500</name>
</geneLocation>
<dbReference type="AlphaFoldDB" id="A0A4P8WN99"/>
<dbReference type="Proteomes" id="UP000302218">
    <property type="component" value="Plasmid pNVE500"/>
</dbReference>
<evidence type="ECO:0000313" key="2">
    <source>
        <dbReference type="Proteomes" id="UP000302218"/>
    </source>
</evidence>
<name>A0A4P8WN99_9EURY</name>
<protein>
    <submittedName>
        <fullName evidence="1">Uncharacterized protein</fullName>
    </submittedName>
</protein>
<gene>
    <name evidence="1" type="ORF">FEJ81_20420</name>
</gene>
<keyword evidence="1" id="KW-0614">Plasmid</keyword>
<proteinExistence type="predicted"/>